<dbReference type="InterPro" id="IPR011991">
    <property type="entry name" value="ArsR-like_HTH"/>
</dbReference>
<dbReference type="Gene3D" id="1.10.10.10">
    <property type="entry name" value="Winged helix-like DNA-binding domain superfamily/Winged helix DNA-binding domain"/>
    <property type="match status" value="1"/>
</dbReference>
<dbReference type="GO" id="GO:0003677">
    <property type="term" value="F:DNA binding"/>
    <property type="evidence" value="ECO:0007669"/>
    <property type="project" value="UniProtKB-KW"/>
</dbReference>
<dbReference type="PRINTS" id="PR00778">
    <property type="entry name" value="HTHARSR"/>
</dbReference>
<keyword evidence="1" id="KW-0238">DNA-binding</keyword>
<accession>A0A6C0QPC1</accession>
<evidence type="ECO:0000313" key="3">
    <source>
        <dbReference type="EMBL" id="QHZ50148.1"/>
    </source>
</evidence>
<protein>
    <submittedName>
        <fullName evidence="3">Transcriptional regulator-like protein</fullName>
    </submittedName>
</protein>
<dbReference type="GO" id="GO:0003700">
    <property type="term" value="F:DNA-binding transcription factor activity"/>
    <property type="evidence" value="ECO:0007669"/>
    <property type="project" value="InterPro"/>
</dbReference>
<dbReference type="InterPro" id="IPR036388">
    <property type="entry name" value="WH-like_DNA-bd_sf"/>
</dbReference>
<dbReference type="PROSITE" id="PS50987">
    <property type="entry name" value="HTH_ARSR_2"/>
    <property type="match status" value="1"/>
</dbReference>
<gene>
    <name evidence="3" type="ORF">ERICV_00973</name>
</gene>
<evidence type="ECO:0000256" key="1">
    <source>
        <dbReference type="ARBA" id="ARBA00023125"/>
    </source>
</evidence>
<evidence type="ECO:0000259" key="2">
    <source>
        <dbReference type="PROSITE" id="PS50987"/>
    </source>
</evidence>
<reference evidence="3 4" key="1">
    <citation type="journal article" date="2020" name="Int. J. Med. Microbiol.">
        <title>Discovery of Paenibacillus larvae ERIC V: Phenotypic and genomic comparison to genotypes ERIC I-IV reveal different inventories of virulence factors which correlate with epidemiological prevalences of American Foulbrood.</title>
        <authorList>
            <person name="Beims H."/>
            <person name="Bunk B."/>
            <person name="Erler S."/>
            <person name="Mohr K.I."/>
            <person name="Sproer C."/>
            <person name="Pradella S."/>
            <person name="Gunther G."/>
            <person name="Rohde M."/>
            <person name="von der Ohe W."/>
            <person name="Steinert M."/>
        </authorList>
    </citation>
    <scope>NUCLEOTIDE SEQUENCE [LARGE SCALE GENOMIC DNA]</scope>
    <source>
        <strain evidence="3">Eric_V</strain>
    </source>
</reference>
<dbReference type="InterPro" id="IPR036390">
    <property type="entry name" value="WH_DNA-bd_sf"/>
</dbReference>
<dbReference type="AlphaFoldDB" id="A0A6C0QPC1"/>
<dbReference type="SUPFAM" id="SSF46785">
    <property type="entry name" value="Winged helix' DNA-binding domain"/>
    <property type="match status" value="1"/>
</dbReference>
<dbReference type="EMBL" id="CP019717">
    <property type="protein sequence ID" value="QHZ50148.1"/>
    <property type="molecule type" value="Genomic_DNA"/>
</dbReference>
<dbReference type="Pfam" id="PF01022">
    <property type="entry name" value="HTH_5"/>
    <property type="match status" value="1"/>
</dbReference>
<proteinExistence type="predicted"/>
<dbReference type="InterPro" id="IPR001845">
    <property type="entry name" value="HTH_ArsR_DNA-bd_dom"/>
</dbReference>
<name>A0A6C0QPC1_9BACL</name>
<feature type="domain" description="HTH arsR-type" evidence="2">
    <location>
        <begin position="1"/>
        <end position="61"/>
    </location>
</feature>
<organism evidence="3 4">
    <name type="scientific">Paenibacillus larvae subsp. larvae</name>
    <dbReference type="NCBI Taxonomy" id="147375"/>
    <lineage>
        <taxon>Bacteria</taxon>
        <taxon>Bacillati</taxon>
        <taxon>Bacillota</taxon>
        <taxon>Bacilli</taxon>
        <taxon>Bacillales</taxon>
        <taxon>Paenibacillaceae</taxon>
        <taxon>Paenibacillus</taxon>
    </lineage>
</organism>
<sequence>MVALLGLSQPAISQHLKKLKKADIITERKVGTWVHVRLNTELEPYVREIINALPSKSEVVKSYLKIKNTTCL</sequence>
<evidence type="ECO:0000313" key="4">
    <source>
        <dbReference type="Proteomes" id="UP000464330"/>
    </source>
</evidence>
<dbReference type="CDD" id="cd00090">
    <property type="entry name" value="HTH_ARSR"/>
    <property type="match status" value="1"/>
</dbReference>
<dbReference type="Proteomes" id="UP000464330">
    <property type="component" value="Chromosome"/>
</dbReference>